<keyword evidence="1" id="KW-1133">Transmembrane helix</keyword>
<sequence>MDNLLASIIAVPAFAATISIVVEEAKKKGWIKLGQAGRVAGFLNIGAWLVVLVLRSLGIEDEIQPLIALANEAMPIVFLLLAGMGGTALTHNLFNRTGFFPKSPAPRPVA</sequence>
<protein>
    <submittedName>
        <fullName evidence="2">Uncharacterized protein</fullName>
    </submittedName>
</protein>
<reference evidence="2" key="1">
    <citation type="journal article" date="2015" name="Nature">
        <title>Complex archaea that bridge the gap between prokaryotes and eukaryotes.</title>
        <authorList>
            <person name="Spang A."/>
            <person name="Saw J.H."/>
            <person name="Jorgensen S.L."/>
            <person name="Zaremba-Niedzwiedzka K."/>
            <person name="Martijn J."/>
            <person name="Lind A.E."/>
            <person name="van Eijk R."/>
            <person name="Schleper C."/>
            <person name="Guy L."/>
            <person name="Ettema T.J."/>
        </authorList>
    </citation>
    <scope>NUCLEOTIDE SEQUENCE</scope>
</reference>
<keyword evidence="1" id="KW-0472">Membrane</keyword>
<gene>
    <name evidence="2" type="ORF">LCGC14_2172030</name>
</gene>
<feature type="transmembrane region" description="Helical" evidence="1">
    <location>
        <begin position="39"/>
        <end position="57"/>
    </location>
</feature>
<dbReference type="AlphaFoldDB" id="A0A0F9EC19"/>
<evidence type="ECO:0000313" key="2">
    <source>
        <dbReference type="EMBL" id="KKL63746.1"/>
    </source>
</evidence>
<proteinExistence type="predicted"/>
<dbReference type="EMBL" id="LAZR01028059">
    <property type="protein sequence ID" value="KKL63746.1"/>
    <property type="molecule type" value="Genomic_DNA"/>
</dbReference>
<comment type="caution">
    <text evidence="2">The sequence shown here is derived from an EMBL/GenBank/DDBJ whole genome shotgun (WGS) entry which is preliminary data.</text>
</comment>
<accession>A0A0F9EC19</accession>
<name>A0A0F9EC19_9ZZZZ</name>
<evidence type="ECO:0000256" key="1">
    <source>
        <dbReference type="SAM" id="Phobius"/>
    </source>
</evidence>
<keyword evidence="1" id="KW-0812">Transmembrane</keyword>
<organism evidence="2">
    <name type="scientific">marine sediment metagenome</name>
    <dbReference type="NCBI Taxonomy" id="412755"/>
    <lineage>
        <taxon>unclassified sequences</taxon>
        <taxon>metagenomes</taxon>
        <taxon>ecological metagenomes</taxon>
    </lineage>
</organism>
<feature type="transmembrane region" description="Helical" evidence="1">
    <location>
        <begin position="69"/>
        <end position="94"/>
    </location>
</feature>